<name>A0A0G9MKS9_9SPHN</name>
<gene>
    <name evidence="1" type="ORF">AAW01_06920</name>
</gene>
<dbReference type="RefSeq" id="WP_047006688.1">
    <property type="nucleotide sequence ID" value="NZ_LBHC01000002.1"/>
</dbReference>
<accession>A0A0G9MKS9</accession>
<proteinExistence type="predicted"/>
<organism evidence="1 2">
    <name type="scientific">Aurantiacibacter gangjinensis</name>
    <dbReference type="NCBI Taxonomy" id="502682"/>
    <lineage>
        <taxon>Bacteria</taxon>
        <taxon>Pseudomonadati</taxon>
        <taxon>Pseudomonadota</taxon>
        <taxon>Alphaproteobacteria</taxon>
        <taxon>Sphingomonadales</taxon>
        <taxon>Erythrobacteraceae</taxon>
        <taxon>Aurantiacibacter</taxon>
    </lineage>
</organism>
<sequence>MARTINVSDLAKRAEGFVRNQVLCRIPGTKKAALKKRRKARHSSLMRKLKHNYIAPGLRRA</sequence>
<dbReference type="KEGG" id="egn:BMF35_a0380"/>
<protein>
    <submittedName>
        <fullName evidence="1">Uncharacterized protein</fullName>
    </submittedName>
</protein>
<evidence type="ECO:0000313" key="1">
    <source>
        <dbReference type="EMBL" id="KLE31336.1"/>
    </source>
</evidence>
<dbReference type="PATRIC" id="fig|502682.8.peg.1409"/>
<reference evidence="1 2" key="1">
    <citation type="submission" date="2015-04" db="EMBL/GenBank/DDBJ databases">
        <title>The draft genome sequence of Erythrobacr gangjinensis K7-2.</title>
        <authorList>
            <person name="Zhuang L."/>
            <person name="Liu Y."/>
            <person name="Shao Z."/>
        </authorList>
    </citation>
    <scope>NUCLEOTIDE SEQUENCE [LARGE SCALE GENOMIC DNA]</scope>
    <source>
        <strain evidence="1 2">K7-2</strain>
    </source>
</reference>
<keyword evidence="2" id="KW-1185">Reference proteome</keyword>
<evidence type="ECO:0000313" key="2">
    <source>
        <dbReference type="Proteomes" id="UP000053070"/>
    </source>
</evidence>
<dbReference type="AlphaFoldDB" id="A0A0G9MKS9"/>
<dbReference type="Proteomes" id="UP000053070">
    <property type="component" value="Unassembled WGS sequence"/>
</dbReference>
<comment type="caution">
    <text evidence="1">The sequence shown here is derived from an EMBL/GenBank/DDBJ whole genome shotgun (WGS) entry which is preliminary data.</text>
</comment>
<dbReference type="EMBL" id="LBHC01000002">
    <property type="protein sequence ID" value="KLE31336.1"/>
    <property type="molecule type" value="Genomic_DNA"/>
</dbReference>